<evidence type="ECO:0000313" key="5">
    <source>
        <dbReference type="EMBL" id="KUG02674.1"/>
    </source>
</evidence>
<dbReference type="SUPFAM" id="SSF50156">
    <property type="entry name" value="PDZ domain-like"/>
    <property type="match status" value="1"/>
</dbReference>
<comment type="caution">
    <text evidence="5">The sequence shown here is derived from an EMBL/GenBank/DDBJ whole genome shotgun (WGS) entry which is preliminary data.</text>
</comment>
<dbReference type="SUPFAM" id="SSF50494">
    <property type="entry name" value="Trypsin-like serine proteases"/>
    <property type="match status" value="1"/>
</dbReference>
<dbReference type="Pfam" id="PF13180">
    <property type="entry name" value="PDZ_2"/>
    <property type="match status" value="1"/>
</dbReference>
<dbReference type="EMBL" id="LNQE01001915">
    <property type="protein sequence ID" value="KUG02674.1"/>
    <property type="molecule type" value="Genomic_DNA"/>
</dbReference>
<sequence>MGRNTRLVIAFFSFFFIGLGTFWYVSQSYDPIEKSQSILSAEDQAYRGRISDVAAQVSPSIVGISNLSRDGGMFNQNIEESTGSGVILDSQGYIVTNNHVVEGADTLTVTLADGNEEQAEVVGADPQTDLAVIKVKVDNRVTPIRFGDSDQLAVGQEVIAIGNPLGLRFARSVTAGIVSGLNRLLTTEEGFLFRLIQTDAAINPGNSGGALVNLDGELIGINTIKIAETGFEGMGFSIPSNQVKAVIKELKDYGKVTRPLMGIKVIGEISQEKARYYELPIKGGVIIEPVSGGAADKAGLKAFDIIYALDGNEVTTGMELQGYVLGKKAGDSVRVTIIRLLNANAEQAQVQKRTVQVTLR</sequence>
<dbReference type="InterPro" id="IPR009003">
    <property type="entry name" value="Peptidase_S1_PA"/>
</dbReference>
<dbReference type="GO" id="GO:0004252">
    <property type="term" value="F:serine-type endopeptidase activity"/>
    <property type="evidence" value="ECO:0007669"/>
    <property type="project" value="InterPro"/>
</dbReference>
<feature type="transmembrane region" description="Helical" evidence="3">
    <location>
        <begin position="7"/>
        <end position="25"/>
    </location>
</feature>
<dbReference type="PANTHER" id="PTHR43343">
    <property type="entry name" value="PEPTIDASE S12"/>
    <property type="match status" value="1"/>
</dbReference>
<dbReference type="SMART" id="SM00228">
    <property type="entry name" value="PDZ"/>
    <property type="match status" value="1"/>
</dbReference>
<dbReference type="PANTHER" id="PTHR43343:SF3">
    <property type="entry name" value="PROTEASE DO-LIKE 8, CHLOROPLASTIC"/>
    <property type="match status" value="1"/>
</dbReference>
<organism evidence="5">
    <name type="scientific">hydrocarbon metagenome</name>
    <dbReference type="NCBI Taxonomy" id="938273"/>
    <lineage>
        <taxon>unclassified sequences</taxon>
        <taxon>metagenomes</taxon>
        <taxon>ecological metagenomes</taxon>
    </lineage>
</organism>
<dbReference type="InterPro" id="IPR001940">
    <property type="entry name" value="Peptidase_S1C"/>
</dbReference>
<dbReference type="Pfam" id="PF13365">
    <property type="entry name" value="Trypsin_2"/>
    <property type="match status" value="1"/>
</dbReference>
<dbReference type="InterPro" id="IPR051201">
    <property type="entry name" value="Chloro_Bact_Ser_Proteases"/>
</dbReference>
<feature type="domain" description="PDZ" evidence="4">
    <location>
        <begin position="259"/>
        <end position="341"/>
    </location>
</feature>
<dbReference type="GO" id="GO:0006508">
    <property type="term" value="P:proteolysis"/>
    <property type="evidence" value="ECO:0007669"/>
    <property type="project" value="UniProtKB-KW"/>
</dbReference>
<evidence type="ECO:0000256" key="1">
    <source>
        <dbReference type="ARBA" id="ARBA00022670"/>
    </source>
</evidence>
<gene>
    <name evidence="5" type="ORF">ASZ90_019930</name>
</gene>
<accession>A0A0W8E218</accession>
<dbReference type="Gene3D" id="2.30.42.10">
    <property type="match status" value="1"/>
</dbReference>
<reference evidence="5" key="1">
    <citation type="journal article" date="2015" name="Proc. Natl. Acad. Sci. U.S.A.">
        <title>Networks of energetic and metabolic interactions define dynamics in microbial communities.</title>
        <authorList>
            <person name="Embree M."/>
            <person name="Liu J.K."/>
            <person name="Al-Bassam M.M."/>
            <person name="Zengler K."/>
        </authorList>
    </citation>
    <scope>NUCLEOTIDE SEQUENCE</scope>
</reference>
<name>A0A0W8E218_9ZZZZ</name>
<proteinExistence type="predicted"/>
<keyword evidence="3" id="KW-1133">Transmembrane helix</keyword>
<keyword evidence="3" id="KW-0812">Transmembrane</keyword>
<protein>
    <submittedName>
        <fullName evidence="5">Serine protease, degp/htra, do-like</fullName>
    </submittedName>
</protein>
<keyword evidence="3" id="KW-0472">Membrane</keyword>
<keyword evidence="2" id="KW-0378">Hydrolase</keyword>
<dbReference type="PRINTS" id="PR00834">
    <property type="entry name" value="PROTEASES2C"/>
</dbReference>
<keyword evidence="1 5" id="KW-0645">Protease</keyword>
<evidence type="ECO:0000259" key="4">
    <source>
        <dbReference type="SMART" id="SM00228"/>
    </source>
</evidence>
<evidence type="ECO:0000256" key="3">
    <source>
        <dbReference type="SAM" id="Phobius"/>
    </source>
</evidence>
<dbReference type="InterPro" id="IPR001478">
    <property type="entry name" value="PDZ"/>
</dbReference>
<evidence type="ECO:0000256" key="2">
    <source>
        <dbReference type="ARBA" id="ARBA00022801"/>
    </source>
</evidence>
<dbReference type="Gene3D" id="2.40.10.120">
    <property type="match status" value="1"/>
</dbReference>
<dbReference type="AlphaFoldDB" id="A0A0W8E218"/>
<dbReference type="InterPro" id="IPR036034">
    <property type="entry name" value="PDZ_sf"/>
</dbReference>